<feature type="region of interest" description="Disordered" evidence="8">
    <location>
        <begin position="2937"/>
        <end position="2998"/>
    </location>
</feature>
<evidence type="ECO:0000313" key="11">
    <source>
        <dbReference type="Proteomes" id="UP000105166"/>
    </source>
</evidence>
<dbReference type="KEGG" id="vg:29122452"/>
<organism evidence="10 11">
    <name type="scientific">Shayang Spider Virus 1</name>
    <dbReference type="NCBI Taxonomy" id="1608068"/>
    <lineage>
        <taxon>Viruses</taxon>
        <taxon>Riboviria</taxon>
        <taxon>Orthornavirae</taxon>
        <taxon>Negarnaviricota</taxon>
        <taxon>Polyploviricotina</taxon>
        <taxon>Bunyaviricetes</taxon>
        <taxon>Hareavirales</taxon>
        <taxon>Nairoviridae</taxon>
        <taxon>Shaspivirus</taxon>
        <taxon>Shaspivirus aranei</taxon>
    </lineage>
</organism>
<gene>
    <name evidence="10" type="primary">L</name>
</gene>
<dbReference type="Proteomes" id="UP000105166">
    <property type="component" value="Genome"/>
</dbReference>
<feature type="domain" description="RdRp catalytic" evidence="9">
    <location>
        <begin position="2513"/>
        <end position="2732"/>
    </location>
</feature>
<feature type="compositionally biased region" description="Basic and acidic residues" evidence="8">
    <location>
        <begin position="4362"/>
        <end position="4376"/>
    </location>
</feature>
<feature type="compositionally biased region" description="Low complexity" evidence="8">
    <location>
        <begin position="2973"/>
        <end position="2986"/>
    </location>
</feature>
<evidence type="ECO:0000256" key="7">
    <source>
        <dbReference type="SAM" id="Coils"/>
    </source>
</evidence>
<feature type="region of interest" description="Disordered" evidence="8">
    <location>
        <begin position="1864"/>
        <end position="1883"/>
    </location>
</feature>
<feature type="region of interest" description="Disordered" evidence="8">
    <location>
        <begin position="1"/>
        <end position="29"/>
    </location>
</feature>
<evidence type="ECO:0000256" key="5">
    <source>
        <dbReference type="ARBA" id="ARBA00030436"/>
    </source>
</evidence>
<dbReference type="RefSeq" id="YP_009300680.1">
    <property type="nucleotide sequence ID" value="NC_031220.1"/>
</dbReference>
<dbReference type="PROSITE" id="PS50525">
    <property type="entry name" value="RDRP_SSRNA_NEG_SEG"/>
    <property type="match status" value="1"/>
</dbReference>
<sequence>MSVFKGLWSDLIDPDSDEDETGVIPSSSSTLTEAEIELLQSGKPLLSEVEESELKDVSEQVKDISQRYEAYKTALKDSSEIDESVRRRIGFSKVSRLGKRPEEEWTLNNQEIRHAEAIWKNMSIESGNYIEDRDEVNFEGSKKLTPIRVGYILYNTFNGKLAFYRDVVESVIVITLANDETLEGLESRTFQNIIELIKHIVRNTNKSVKMNFSNFILSTLNETFIVSELLPSQPMSLYLPILHPQITLDAAIFSLFTCLVCWPTEALSLDDRLEMKRMLLPRCPDSKFRTMLMNPKDLSLINLIQDVNSEYLGVVIGRIQKAVSQLSTSDYSLLAMNISTSKYSMDYNDYIRMINSIVEQNIKTYEPKSQILVDLEDTIDKIEELDESRGLRKLALQDVLNYLVEIKSNGHNLKSSDLNKLKQIKGKMDSIKAEYLENASKYNKSVIANNDLDFIKQLSKKKSKQPLYPELLPDYVKFEETNAEYDAYYRYIIKTVGIYINILTYALQRIEQQDEVIINKLVSRFFQNRNLSKIVATTTGGIMGLKSLSALTNYTFNVLPLLVESDEVSDDDRSLLGVIRNRLVKMTKERAGLPVQSITLGVEKNLRELVEMCPIESRRPLSNRLDQFLMSSSFAQAWSNLTRLKGEIYEQLFAISWKLLYAPEDLKPTLLTSLRHTLPSFVPLFIKRTENHPEIRDMKPDFIVVKVPFGYKKYKVNGKEVTDDFSKEISPIEEKLKVNMKPQSKASSVETNVTESKTEESSRIYTQKREIVHELGSDTTIVNPNEFVSTLIKSMVSYAKEHDSKGGMVTEVTKGNFMILDTLSTEIEVDKPLTDEQILAMTDKQGLISKTRQEVETVPEEVVDRISKESEEKVLTKMTTTSESWDKIKYESDINNPEILLIEVGYQTDQEGKIMSDLNKWSSAIDVLRSLGLKVTIISAVDTTRAQDEHWWIRQEFIPVIRRSLTKAFKLLSENSPLDVTEMVIGDISTQKIRNNLKAGTTIRTPVLKEDVYIYYNKWKKEIIDRPSGAKVPGTVMSDFIQGHIFGTSLNMNRSDMDKFFNQLLEIAPEIIEEQKRTKKYFVRTNGTVTSWNFIKGWVVSDCEMAFCKACFKSLKFGTSNLSPEECVKYLCIRLRETNRNCELCSVEKAKPIIEGQQCDLLSIRSCIDRSLTKFDDSNTEESLTISKTVFDQFVSMVVSSKTQKQKKMKMLINKICETILMLNEQFGYKDSKGQIHISKLYRVTSKLTSITDSRFDRKLNLKDAVRDDISKKTKKTIKIFNKAYNKARRDAEVNSISEESSDEEDVVFEAQLINASPEKKRLYKLCNSLLKKLSYFSQTELSPSHNDIINKVKNNIMFEADDLPKCLLKKEWIDNILDSLQIEEDSRNFIDKILLEKKEKARKGNLDDRFPLIDDDIIQNYLETQEKNLFLLEEEQLEFDWSCIYYEDIEKEFNDRLKGTVYEICMEKIRNVSLALIRTKWFQNLIFYSQVCRVFLQCCSEFSHSGIKVKKIPHTNYNLIIKLPEKKTSNMICSIRDNNMNQTKYVRFFLDRRTAALGQTIHYCYIVTFVQLCQMYSCLSGFEISYESFKEQYNSEIKLRYSKFKESIMYAKEGSFNEAQACQKFDTKDFTILKSDSSNVAINLLCGFSISFGVAIGPSIALNSQIFNKQLQTMRYPYMLALSEFGMPEKLGSKLSDSRRRIETEVSRLHLQICCFRSLKNTTENIENWKKNQFRPVTTISSLSVYGSTVISDRHFLLDIYLVHIYNKEIDDFDGNQISVFNDFAERHVEWELHLKNCIDVYNKRGSDKVTKQNALRKIRLLMGVPNLRTKAHGRDCNKLIKKVLKGDKIREYRKALNIKKDVSDSTSDSSSTGSDDSNVTVFSSNTRSKIMKTESPFKVRSHLTYTISVPGGFQIERGKETEGQEILKPSALEVEYKPMFEEVKKDIIEIVSKSPKYSYGSFELLQVAAELSTTELNEGAISKARKATVNWKPITSIIETTSVISKPIVEINLVEAIDCIKRNMSKKYLKLLKQRIDHAKDAKSREQKDSLMSYFCEEMTKLGETWSEMGKDVNKIMKDSNMIDFKDWRTQSNMSIFKTLLTSDANQLYYWIKGLSRSIRNKKRLSKDDSLIKFKTDCYKELRQIMSRSEEEPSSKRLKELVEDSYKGWVEASLELIKQLNLETIGKDELDKIVSERKDLFESYELLKLQKEKYPSASFHMEEIQLAYLEDKFVKENDKTIAKLFNLLLLHTLNCPWIENISSVELSLLYSKDKVNADINSGKYKDPAELLISLLDYSRDFHKIVGSVSPRESIELLKYIITMFATNNYPLKHQYEFSEEDPQANSYSTLLQQVKFLLAQFNLKELGYDFILTILTMKSKNFNTCKRLLNRQGNDRLPRSIRSKVLYELVKTTQESKQAILQQQAFSSILNMEHRNFATLAPKGQLGAARDLLVQEVKTKIINSASECFQMSLLEQTNSDVLAKPAIKDIILELAGTEKKFSSSKNGITVQFKLDSQSGLVQIYIVFTISGDHTKWGPVHCTAMFNAISQQVLKVCSDWKSFDMLINLKSLFKQIEIPSPVFQKVLNTFINSEEFSKLEKRLVNEKKVKEGLSETAGNWVWTSFMDSIIDWYISKGISALNSYNHMGQGIHHKKSSLLGKCARDFLVKVTTDYFNKVMPDLSLEIKYAGSSDDFLCIFRVMGKVSKEDFKLKEEQVASTLLDCFNLWTAYSRCLQMSVSEKTVISSCVSEMYSDFDLFHRKSPSVIKYNISTIIGNTVSTPLTIWRSMHVSCQQAIMMSTPYMTALIYCFSRYQGLMQHVEDLVRQYGFIFLKTLSSFGRLYVPKISNLLTNSTMSEDFEVIKNSAEIMQNFLLNTGFIELTKEDSSRSGYDDTPDGDLRDLKQSLDMEVEMTAEEKMRKMFGISQKGNENFGYLNKTSGSKGLSTQSESAETSSDAEERFNNGPIYKVKSSGGSVLNSSSEGSANRPNRDLSFSEEASKKENLVFKNKINYQKMNNHKHVTRSEEMLTSISEYKSLKGFDIAYSRYKMEHTDQDEDDFAYNLALSNLILIISSNYKIFKTDGIERPLKGTVMQNCLTSIEEPFVYLMPDSVKGALKKLNILRGEVVENTDELDALSSNTEYVARTLIENNCPTEDFRSELKRIKQIVNSRDIINKLSGGMKENSLPFVRMCLQAYFFVNKTGIEIDNHWSRSKDESLKQDRNSSEKGVSKVRFKDFLVNGISCLPIKELTMNDSENNNFNIYNNPGVANIVNLKEDYDITELPNNKRIRSIACYDPFKVNQLHREVTTMLDKSINYNKTKLRESENNPIGRTEPASYVVVNKTKLFSRETNLRLNNSPAVVLAFIIDSLSAEMTRPMGVNLSMIETDKQSLMAFHPYLKPLIDKVKSNEIKSLDEIRDTISALTAFCRKMASESYTTIPFYSFKPYDARYEDSSSSVISYGVIESYNVLIDESKIFSATFSERYYRIYECISAISALPLHDNKKTMILMKFLQWNPHETTGFISVDGKIKECPDVKEEIDAMSVLKEDIIAAQLVEEASAAKDPKTRKHIMNIANLFLNPNNVGFEQKASDLKLIFKTEGFGMDNGKFQLSCKFGNAIGIFLDKRLILTLDKESNNLLNIVEEEIFYWLKGFKPNFLSKEQHIEFLNMLISKSEGSSMMKTREIRSVYTKTTMGITTIEFGNADFESSIVFIKPNILTQRSYKPEYSTTSPKLKWRKGNLSIFIGNETTDLVLSDYLNYVVSTLETLDIKKKKEDFISPLKNQDVLVDSIKLPTTMSYISALILHRFFYHNQSTLNVRNREVLSQIESNPQLKTTEGLRKSIDEDETLKTIEKYSLSLSEGKKQELINLRGLVSDSKFNVIKFNGESYRKTNNGIFKLTEEGLMHVGKSKELEEAFRNQQANELMKHNQELELPDELSNSMKKELIENLLRRNNEMRLNEISVAINKTFKDAAAWPYVQTVLDEVGIPDYIVKLELNRFDNSPRWHLQSASLGKEMKYVKDFVSALESVKGKSIPINFSYMLINRPSVSSFQKEASQLIDLIRSMPIHIQKFKACVALLIYFEQIQMDFKTSTFDWIDFMSQLVPLNIKVSDIGTELTIKIIKSNLVCLVSVEIPFQDYEGFKRLVEIDRQKFLTDKEALRSNLLRKKRQGNLSEVNYKRKVLKLEEKEFNADSSRAKHQIEYVLNKLPFKVESMKEISDDIVTLNTSYGYLATILISKEKLLGKFEVEELISLLLRISKLKSMVIIGAAFKLFKVLFGYSISEGQTRYVEVLEDFVNRVFDKEKRRDLGIGRLEFDLQKEQEFKTLTTELSQNLELDLDDLKRDNTLSLEDLDDTSSEDEKIPEQEVKHSETNEEMDFDDYYNLIIDNEDEPDFISFDI</sequence>
<evidence type="ECO:0000313" key="10">
    <source>
        <dbReference type="EMBL" id="AJG39246.1"/>
    </source>
</evidence>
<evidence type="ECO:0000256" key="6">
    <source>
        <dbReference type="ARBA" id="ARBA00031012"/>
    </source>
</evidence>
<keyword evidence="7" id="KW-0175">Coiled coil</keyword>
<dbReference type="InterPro" id="IPR007099">
    <property type="entry name" value="RNA-dir_pol_NSvirus"/>
</dbReference>
<feature type="compositionally biased region" description="Polar residues" evidence="8">
    <location>
        <begin position="741"/>
        <end position="755"/>
    </location>
</feature>
<evidence type="ECO:0000256" key="1">
    <source>
        <dbReference type="ARBA" id="ARBA00012494"/>
    </source>
</evidence>
<dbReference type="GeneID" id="29122452"/>
<name>A0A0B5KRX1_9VIRU</name>
<evidence type="ECO:0000256" key="2">
    <source>
        <dbReference type="ARBA" id="ARBA00018602"/>
    </source>
</evidence>
<dbReference type="EMBL" id="KM817676">
    <property type="protein sequence ID" value="AJG39246.1"/>
    <property type="molecule type" value="Viral_cRNA"/>
</dbReference>
<accession>A0A0B5KRX1</accession>
<feature type="compositionally biased region" description="Low complexity" evidence="8">
    <location>
        <begin position="1866"/>
        <end position="1883"/>
    </location>
</feature>
<protein>
    <recommendedName>
        <fullName evidence="2">RNA-directed RNA polymerase L</fullName>
        <ecNumber evidence="1">2.7.7.48</ecNumber>
    </recommendedName>
    <alternativeName>
        <fullName evidence="4">Large structural protein</fullName>
    </alternativeName>
    <alternativeName>
        <fullName evidence="6">Replicase</fullName>
    </alternativeName>
    <alternativeName>
        <fullName evidence="5">Transcriptase</fullName>
    </alternativeName>
</protein>
<evidence type="ECO:0000256" key="4">
    <source>
        <dbReference type="ARBA" id="ARBA00030285"/>
    </source>
</evidence>
<evidence type="ECO:0000256" key="3">
    <source>
        <dbReference type="ARBA" id="ARBA00022679"/>
    </source>
</evidence>
<dbReference type="GO" id="GO:0003968">
    <property type="term" value="F:RNA-directed RNA polymerase activity"/>
    <property type="evidence" value="ECO:0007669"/>
    <property type="project" value="UniProtKB-KW"/>
</dbReference>
<keyword evidence="10" id="KW-0548">Nucleotidyltransferase</keyword>
<feature type="region of interest" description="Disordered" evidence="8">
    <location>
        <begin position="740"/>
        <end position="761"/>
    </location>
</feature>
<keyword evidence="3" id="KW-0808">Transferase</keyword>
<feature type="coiled-coil region" evidence="7">
    <location>
        <begin position="47"/>
        <end position="74"/>
    </location>
</feature>
<keyword evidence="10" id="KW-0696">RNA-directed RNA polymerase</keyword>
<reference evidence="10 11" key="1">
    <citation type="journal article" date="2015" name="Elife">
        <title>Unprecedented genomic diversity of RNA viruses in arthropods reveals the ancestry of negative-sense RNA viruses.</title>
        <authorList>
            <person name="Li C.X."/>
            <person name="Shi M."/>
            <person name="Tian J.H."/>
            <person name="Lin X.D."/>
            <person name="Kang Y.J."/>
            <person name="Chen L.J."/>
            <person name="Qin X.C."/>
            <person name="Xu J."/>
            <person name="Holmes E.C."/>
            <person name="Zhang Y.Z."/>
        </authorList>
    </citation>
    <scope>NUCLEOTIDE SEQUENCE [LARGE SCALE GENOMIC DNA]</scope>
    <source>
        <strain evidence="10">SYZZ-4</strain>
    </source>
</reference>
<feature type="region of interest" description="Disordered" evidence="8">
    <location>
        <begin position="4353"/>
        <end position="4378"/>
    </location>
</feature>
<feature type="compositionally biased region" description="Acidic residues" evidence="8">
    <location>
        <begin position="12"/>
        <end position="21"/>
    </location>
</feature>
<dbReference type="GO" id="GO:0039694">
    <property type="term" value="P:viral RNA genome replication"/>
    <property type="evidence" value="ECO:0007669"/>
    <property type="project" value="InterPro"/>
</dbReference>
<keyword evidence="11" id="KW-1185">Reference proteome</keyword>
<evidence type="ECO:0000259" key="9">
    <source>
        <dbReference type="PROSITE" id="PS50525"/>
    </source>
</evidence>
<feature type="compositionally biased region" description="Low complexity" evidence="8">
    <location>
        <begin position="2947"/>
        <end position="2956"/>
    </location>
</feature>
<proteinExistence type="predicted"/>
<evidence type="ECO:0000256" key="8">
    <source>
        <dbReference type="SAM" id="MobiDB-lite"/>
    </source>
</evidence>
<dbReference type="EC" id="2.7.7.48" evidence="1"/>